<evidence type="ECO:0000256" key="3">
    <source>
        <dbReference type="ARBA" id="ARBA00022692"/>
    </source>
</evidence>
<keyword evidence="3 7" id="KW-0812">Transmembrane</keyword>
<feature type="transmembrane region" description="Helical" evidence="7">
    <location>
        <begin position="158"/>
        <end position="176"/>
    </location>
</feature>
<dbReference type="PANTHER" id="PTHR43731:SF14">
    <property type="entry name" value="PRESENILIN-ASSOCIATED RHOMBOID-LIKE PROTEIN, MITOCHONDRIAL"/>
    <property type="match status" value="1"/>
</dbReference>
<dbReference type="Proteomes" id="UP000286100">
    <property type="component" value="Unassembled WGS sequence"/>
</dbReference>
<gene>
    <name evidence="9" type="ORF">D3876_14630</name>
</gene>
<dbReference type="PANTHER" id="PTHR43731">
    <property type="entry name" value="RHOMBOID PROTEASE"/>
    <property type="match status" value="1"/>
</dbReference>
<accession>A0A418WMV8</accession>
<feature type="transmembrane region" description="Helical" evidence="7">
    <location>
        <begin position="182"/>
        <end position="204"/>
    </location>
</feature>
<dbReference type="AlphaFoldDB" id="A0A418WMV8"/>
<dbReference type="OrthoDB" id="9813074at2"/>
<dbReference type="InterPro" id="IPR022764">
    <property type="entry name" value="Peptidase_S54_rhomboid_dom"/>
</dbReference>
<organism evidence="9 10">
    <name type="scientific">Sphingomonas cavernae</name>
    <dbReference type="NCBI Taxonomy" id="2320861"/>
    <lineage>
        <taxon>Bacteria</taxon>
        <taxon>Pseudomonadati</taxon>
        <taxon>Pseudomonadota</taxon>
        <taxon>Alphaproteobacteria</taxon>
        <taxon>Sphingomonadales</taxon>
        <taxon>Sphingomonadaceae</taxon>
        <taxon>Sphingomonas</taxon>
    </lineage>
</organism>
<evidence type="ECO:0000256" key="6">
    <source>
        <dbReference type="ARBA" id="ARBA00023136"/>
    </source>
</evidence>
<sequence length="209" mass="21937">MKIPQGKVTNALVIATSAIWLTLTLGGYQDLAAGAGGFFPARISGALVLQGALPAWLTPLSAVLLHADIFHLAFNMLMLFYCGRFVEAAIGPGGLGALYVVGAYASAAAEYLWNPGNVVPMIGASGAISAVIGCYAMLFGQNRIKPLGPIPARAIQIVWLAVAWVVIQGLIGIATWGSMTRIAIAAHIGGFIPGLLLARPLLLWRYRRA</sequence>
<dbReference type="Gene3D" id="1.20.1540.10">
    <property type="entry name" value="Rhomboid-like"/>
    <property type="match status" value="1"/>
</dbReference>
<keyword evidence="9" id="KW-0645">Protease</keyword>
<comment type="caution">
    <text evidence="9">The sequence shown here is derived from an EMBL/GenBank/DDBJ whole genome shotgun (WGS) entry which is preliminary data.</text>
</comment>
<proteinExistence type="inferred from homology"/>
<evidence type="ECO:0000313" key="9">
    <source>
        <dbReference type="EMBL" id="RJF91338.1"/>
    </source>
</evidence>
<evidence type="ECO:0000256" key="5">
    <source>
        <dbReference type="ARBA" id="ARBA00022989"/>
    </source>
</evidence>
<dbReference type="GO" id="GO:0016020">
    <property type="term" value="C:membrane"/>
    <property type="evidence" value="ECO:0007669"/>
    <property type="project" value="UniProtKB-SubCell"/>
</dbReference>
<dbReference type="EMBL" id="QYUM01000003">
    <property type="protein sequence ID" value="RJF91338.1"/>
    <property type="molecule type" value="Genomic_DNA"/>
</dbReference>
<dbReference type="GO" id="GO:0004252">
    <property type="term" value="F:serine-type endopeptidase activity"/>
    <property type="evidence" value="ECO:0007669"/>
    <property type="project" value="InterPro"/>
</dbReference>
<dbReference type="GO" id="GO:0006508">
    <property type="term" value="P:proteolysis"/>
    <property type="evidence" value="ECO:0007669"/>
    <property type="project" value="UniProtKB-KW"/>
</dbReference>
<evidence type="ECO:0000313" key="10">
    <source>
        <dbReference type="Proteomes" id="UP000286100"/>
    </source>
</evidence>
<keyword evidence="5 7" id="KW-1133">Transmembrane helix</keyword>
<reference evidence="9 10" key="1">
    <citation type="submission" date="2018-09" db="EMBL/GenBank/DDBJ databases">
        <authorList>
            <person name="Zhu H."/>
        </authorList>
    </citation>
    <scope>NUCLEOTIDE SEQUENCE [LARGE SCALE GENOMIC DNA]</scope>
    <source>
        <strain evidence="9 10">K2R01-6</strain>
    </source>
</reference>
<evidence type="ECO:0000256" key="4">
    <source>
        <dbReference type="ARBA" id="ARBA00022801"/>
    </source>
</evidence>
<evidence type="ECO:0000259" key="8">
    <source>
        <dbReference type="Pfam" id="PF01694"/>
    </source>
</evidence>
<evidence type="ECO:0000256" key="7">
    <source>
        <dbReference type="SAM" id="Phobius"/>
    </source>
</evidence>
<feature type="domain" description="Peptidase S54 rhomboid" evidence="8">
    <location>
        <begin position="58"/>
        <end position="201"/>
    </location>
</feature>
<feature type="transmembrane region" description="Helical" evidence="7">
    <location>
        <begin position="94"/>
        <end position="113"/>
    </location>
</feature>
<protein>
    <submittedName>
        <fullName evidence="9">Rhomboid family intramembrane serine protease</fullName>
    </submittedName>
</protein>
<comment type="subcellular location">
    <subcellularLocation>
        <location evidence="1">Membrane</location>
        <topology evidence="1">Multi-pass membrane protein</topology>
    </subcellularLocation>
</comment>
<evidence type="ECO:0000256" key="2">
    <source>
        <dbReference type="ARBA" id="ARBA00009045"/>
    </source>
</evidence>
<dbReference type="InterPro" id="IPR050925">
    <property type="entry name" value="Rhomboid_protease_S54"/>
</dbReference>
<evidence type="ECO:0000256" key="1">
    <source>
        <dbReference type="ARBA" id="ARBA00004141"/>
    </source>
</evidence>
<keyword evidence="6 7" id="KW-0472">Membrane</keyword>
<dbReference type="InterPro" id="IPR035952">
    <property type="entry name" value="Rhomboid-like_sf"/>
</dbReference>
<dbReference type="SUPFAM" id="SSF144091">
    <property type="entry name" value="Rhomboid-like"/>
    <property type="match status" value="1"/>
</dbReference>
<comment type="similarity">
    <text evidence="2">Belongs to the peptidase S54 family.</text>
</comment>
<dbReference type="Pfam" id="PF01694">
    <property type="entry name" value="Rhomboid"/>
    <property type="match status" value="1"/>
</dbReference>
<keyword evidence="10" id="KW-1185">Reference proteome</keyword>
<keyword evidence="4" id="KW-0378">Hydrolase</keyword>
<feature type="transmembrane region" description="Helical" evidence="7">
    <location>
        <begin position="119"/>
        <end position="138"/>
    </location>
</feature>
<name>A0A418WMV8_9SPHN</name>
<dbReference type="RefSeq" id="WP_119763356.1">
    <property type="nucleotide sequence ID" value="NZ_QYUM01000003.1"/>
</dbReference>